<dbReference type="AlphaFoldDB" id="J1J857"/>
<name>J1J857_9HYPH</name>
<comment type="caution">
    <text evidence="1">The sequence shown here is derived from an EMBL/GenBank/DDBJ whole genome shotgun (WGS) entry which is preliminary data.</text>
</comment>
<proteinExistence type="predicted"/>
<evidence type="ECO:0000313" key="2">
    <source>
        <dbReference type="Proteomes" id="UP000008947"/>
    </source>
</evidence>
<evidence type="ECO:0000313" key="1">
    <source>
        <dbReference type="EMBL" id="EJF80010.1"/>
    </source>
</evidence>
<protein>
    <submittedName>
        <fullName evidence="1">Uncharacterized protein</fullName>
    </submittedName>
</protein>
<dbReference type="Proteomes" id="UP000008947">
    <property type="component" value="Unassembled WGS sequence"/>
</dbReference>
<keyword evidence="2" id="KW-1185">Reference proteome</keyword>
<accession>J1J857</accession>
<sequence>MNVVVAYANPQSSQILLRVGPGYWIIKGA</sequence>
<gene>
    <name evidence="1" type="ORF">MCQ_00553</name>
</gene>
<reference evidence="1 2" key="1">
    <citation type="submission" date="2012-03" db="EMBL/GenBank/DDBJ databases">
        <title>The Genome Sequence of Bartonella washoensis Sb944nv.</title>
        <authorList>
            <consortium name="The Broad Institute Genome Sequencing Platform"/>
            <consortium name="The Broad Institute Genome Sequencing Center for Infectious Disease"/>
            <person name="Feldgarden M."/>
            <person name="Kirby J."/>
            <person name="Kosoy M."/>
            <person name="Birtles R."/>
            <person name="Probert W.S."/>
            <person name="Chiaraviglio L."/>
            <person name="Young S.K."/>
            <person name="Zeng Q."/>
            <person name="Gargeya S."/>
            <person name="Fitzgerald M."/>
            <person name="Haas B."/>
            <person name="Abouelleil A."/>
            <person name="Alvarado L."/>
            <person name="Arachchi H.M."/>
            <person name="Berlin A."/>
            <person name="Chapman S.B."/>
            <person name="Gearin G."/>
            <person name="Goldberg J."/>
            <person name="Griggs A."/>
            <person name="Gujja S."/>
            <person name="Hansen M."/>
            <person name="Heiman D."/>
            <person name="Howarth C."/>
            <person name="Larimer J."/>
            <person name="Lui A."/>
            <person name="MacDonald P.J.P."/>
            <person name="McCowen C."/>
            <person name="Montmayeur A."/>
            <person name="Murphy C."/>
            <person name="Neiman D."/>
            <person name="Pearson M."/>
            <person name="Priest M."/>
            <person name="Roberts A."/>
            <person name="Saif S."/>
            <person name="Shea T."/>
            <person name="Sisk P."/>
            <person name="Stolte C."/>
            <person name="Sykes S."/>
            <person name="Wortman J."/>
            <person name="Nusbaum C."/>
            <person name="Birren B."/>
        </authorList>
    </citation>
    <scope>NUCLEOTIDE SEQUENCE [LARGE SCALE GENOMIC DNA]</scope>
    <source>
        <strain evidence="1 2">Sb944nv</strain>
    </source>
</reference>
<organism evidence="1 2">
    <name type="scientific">Candidatus Bartonella washoeensis Sb944nv</name>
    <dbReference type="NCBI Taxonomy" id="1094563"/>
    <lineage>
        <taxon>Bacteria</taxon>
        <taxon>Pseudomonadati</taxon>
        <taxon>Pseudomonadota</taxon>
        <taxon>Alphaproteobacteria</taxon>
        <taxon>Hyphomicrobiales</taxon>
        <taxon>Bartonellaceae</taxon>
        <taxon>Bartonella</taxon>
    </lineage>
</organism>
<dbReference type="HOGENOM" id="CLU_3408785_0_0_5"/>
<dbReference type="EMBL" id="AILU01000018">
    <property type="protein sequence ID" value="EJF80010.1"/>
    <property type="molecule type" value="Genomic_DNA"/>
</dbReference>